<reference evidence="6" key="1">
    <citation type="submission" date="2021-12" db="EMBL/GenBank/DDBJ databases">
        <authorList>
            <person name="Rodrigo-Torres L."/>
            <person name="Arahal R. D."/>
            <person name="Lucena T."/>
        </authorList>
    </citation>
    <scope>NUCLEOTIDE SEQUENCE</scope>
    <source>
        <strain evidence="6">CECT 8858</strain>
    </source>
</reference>
<sequence>MKTCIQIIVFVLFGFLSKAQIVKNKVKQMNQENVSQENTTLSPTAVATFGAGCFWCVEAVFQKLKGVEKVESGYMGGSVKNPSYKDVCTGETGHAEVCQITYNPQKISFEELLEVFWKTHDPTTLNRQGNDIGTQYRSAVFYHDSKQKQITENIKNDLSLSGSYNAPIVTTLEPASVFYKAENYHQDYFNLNGSNPYCQMVVKPKVEKFQKVFKDKIKSQE</sequence>
<dbReference type="InterPro" id="IPR036509">
    <property type="entry name" value="Met_Sox_Rdtase_MsrA_sf"/>
</dbReference>
<comment type="function">
    <text evidence="4">Has an important function as a repair enzyme for proteins that have been inactivated by oxidation. Catalyzes the reversible oxidation-reduction of methionine sulfoxide in proteins to methionine.</text>
</comment>
<comment type="catalytic activity">
    <reaction evidence="2 4">
        <text>L-methionyl-[protein] + [thioredoxin]-disulfide + H2O = L-methionyl-(S)-S-oxide-[protein] + [thioredoxin]-dithiol</text>
        <dbReference type="Rhea" id="RHEA:14217"/>
        <dbReference type="Rhea" id="RHEA-COMP:10698"/>
        <dbReference type="Rhea" id="RHEA-COMP:10700"/>
        <dbReference type="Rhea" id="RHEA-COMP:12313"/>
        <dbReference type="Rhea" id="RHEA-COMP:12315"/>
        <dbReference type="ChEBI" id="CHEBI:15377"/>
        <dbReference type="ChEBI" id="CHEBI:16044"/>
        <dbReference type="ChEBI" id="CHEBI:29950"/>
        <dbReference type="ChEBI" id="CHEBI:44120"/>
        <dbReference type="ChEBI" id="CHEBI:50058"/>
        <dbReference type="EC" id="1.8.4.11"/>
    </reaction>
</comment>
<organism evidence="6 7">
    <name type="scientific">Emticicia aquatica</name>
    <dbReference type="NCBI Taxonomy" id="1681835"/>
    <lineage>
        <taxon>Bacteria</taxon>
        <taxon>Pseudomonadati</taxon>
        <taxon>Bacteroidota</taxon>
        <taxon>Cytophagia</taxon>
        <taxon>Cytophagales</taxon>
        <taxon>Leadbetterellaceae</taxon>
        <taxon>Emticicia</taxon>
    </lineage>
</organism>
<dbReference type="PANTHER" id="PTHR43774:SF1">
    <property type="entry name" value="PEPTIDE METHIONINE SULFOXIDE REDUCTASE MSRA 2"/>
    <property type="match status" value="1"/>
</dbReference>
<dbReference type="Proteomes" id="UP000837932">
    <property type="component" value="Unassembled WGS sequence"/>
</dbReference>
<protein>
    <recommendedName>
        <fullName evidence="4">Peptide methionine sulfoxide reductase MsrA</fullName>
        <shortName evidence="4">Protein-methionine-S-oxide reductase</shortName>
        <ecNumber evidence="4">1.8.4.11</ecNumber>
    </recommendedName>
    <alternativeName>
        <fullName evidence="4">Peptide-methionine (S)-S-oxide reductase</fullName>
        <shortName evidence="4">Peptide Met(O) reductase</shortName>
    </alternativeName>
</protein>
<dbReference type="NCBIfam" id="TIGR00401">
    <property type="entry name" value="msrA"/>
    <property type="match status" value="1"/>
</dbReference>
<keyword evidence="7" id="KW-1185">Reference proteome</keyword>
<comment type="catalytic activity">
    <reaction evidence="3 4">
        <text>[thioredoxin]-disulfide + L-methionine + H2O = L-methionine (S)-S-oxide + [thioredoxin]-dithiol</text>
        <dbReference type="Rhea" id="RHEA:19993"/>
        <dbReference type="Rhea" id="RHEA-COMP:10698"/>
        <dbReference type="Rhea" id="RHEA-COMP:10700"/>
        <dbReference type="ChEBI" id="CHEBI:15377"/>
        <dbReference type="ChEBI" id="CHEBI:29950"/>
        <dbReference type="ChEBI" id="CHEBI:50058"/>
        <dbReference type="ChEBI" id="CHEBI:57844"/>
        <dbReference type="ChEBI" id="CHEBI:58772"/>
        <dbReference type="EC" id="1.8.4.11"/>
    </reaction>
</comment>
<dbReference type="EC" id="1.8.4.11" evidence="4"/>
<feature type="active site" evidence="4">
    <location>
        <position position="53"/>
    </location>
</feature>
<dbReference type="RefSeq" id="WP_238807443.1">
    <property type="nucleotide sequence ID" value="NZ_CAKLPY010000002.1"/>
</dbReference>
<dbReference type="Gene3D" id="3.30.1060.10">
    <property type="entry name" value="Peptide methionine sulphoxide reductase MsrA"/>
    <property type="match status" value="1"/>
</dbReference>
<evidence type="ECO:0000313" key="7">
    <source>
        <dbReference type="Proteomes" id="UP000837932"/>
    </source>
</evidence>
<evidence type="ECO:0000256" key="2">
    <source>
        <dbReference type="ARBA" id="ARBA00047806"/>
    </source>
</evidence>
<feature type="domain" description="Peptide methionine sulphoxide reductase MsrA" evidence="5">
    <location>
        <begin position="47"/>
        <end position="199"/>
    </location>
</feature>
<dbReference type="EMBL" id="CAKLPY010000002">
    <property type="protein sequence ID" value="CAH0996895.1"/>
    <property type="molecule type" value="Genomic_DNA"/>
</dbReference>
<dbReference type="PANTHER" id="PTHR43774">
    <property type="entry name" value="PEPTIDE METHIONINE SULFOXIDE REDUCTASE"/>
    <property type="match status" value="1"/>
</dbReference>
<keyword evidence="1 4" id="KW-0560">Oxidoreductase</keyword>
<evidence type="ECO:0000256" key="3">
    <source>
        <dbReference type="ARBA" id="ARBA00048782"/>
    </source>
</evidence>
<dbReference type="SUPFAM" id="SSF55068">
    <property type="entry name" value="Peptide methionine sulfoxide reductase"/>
    <property type="match status" value="1"/>
</dbReference>
<gene>
    <name evidence="6" type="primary">msrA_2</name>
    <name evidence="4" type="synonym">msrA</name>
    <name evidence="6" type="ORF">EMA8858_03030</name>
</gene>
<comment type="similarity">
    <text evidence="4">Belongs to the MsrA Met sulfoxide reductase family.</text>
</comment>
<evidence type="ECO:0000256" key="1">
    <source>
        <dbReference type="ARBA" id="ARBA00023002"/>
    </source>
</evidence>
<evidence type="ECO:0000256" key="4">
    <source>
        <dbReference type="HAMAP-Rule" id="MF_01401"/>
    </source>
</evidence>
<comment type="caution">
    <text evidence="6">The sequence shown here is derived from an EMBL/GenBank/DDBJ whole genome shotgun (WGS) entry which is preliminary data.</text>
</comment>
<dbReference type="HAMAP" id="MF_01401">
    <property type="entry name" value="MsrA"/>
    <property type="match status" value="1"/>
</dbReference>
<accession>A0ABN8EV30</accession>
<dbReference type="Pfam" id="PF01625">
    <property type="entry name" value="PMSR"/>
    <property type="match status" value="1"/>
</dbReference>
<evidence type="ECO:0000259" key="5">
    <source>
        <dbReference type="Pfam" id="PF01625"/>
    </source>
</evidence>
<proteinExistence type="inferred from homology"/>
<dbReference type="GO" id="GO:0008113">
    <property type="term" value="F:peptide-methionine (S)-S-oxide reductase activity"/>
    <property type="evidence" value="ECO:0007669"/>
    <property type="project" value="UniProtKB-EC"/>
</dbReference>
<dbReference type="InterPro" id="IPR002569">
    <property type="entry name" value="Met_Sox_Rdtase_MsrA_dom"/>
</dbReference>
<name>A0ABN8EV30_9BACT</name>
<evidence type="ECO:0000313" key="6">
    <source>
        <dbReference type="EMBL" id="CAH0996895.1"/>
    </source>
</evidence>